<dbReference type="InterPro" id="IPR050364">
    <property type="entry name" value="Cytochrome_P450_fung"/>
</dbReference>
<feature type="binding site" description="axial binding residue" evidence="8">
    <location>
        <position position="120"/>
    </location>
    <ligand>
        <name>heme</name>
        <dbReference type="ChEBI" id="CHEBI:30413"/>
    </ligand>
    <ligandPart>
        <name>Fe</name>
        <dbReference type="ChEBI" id="CHEBI:18248"/>
    </ligandPart>
</feature>
<dbReference type="Gene3D" id="1.10.630.10">
    <property type="entry name" value="Cytochrome P450"/>
    <property type="match status" value="1"/>
</dbReference>
<dbReference type="Proteomes" id="UP001146351">
    <property type="component" value="Unassembled WGS sequence"/>
</dbReference>
<evidence type="ECO:0000313" key="10">
    <source>
        <dbReference type="EMBL" id="KAJ5172109.1"/>
    </source>
</evidence>
<dbReference type="GO" id="GO:0005506">
    <property type="term" value="F:iron ion binding"/>
    <property type="evidence" value="ECO:0007669"/>
    <property type="project" value="InterPro"/>
</dbReference>
<evidence type="ECO:0000256" key="4">
    <source>
        <dbReference type="ARBA" id="ARBA00022723"/>
    </source>
</evidence>
<dbReference type="GO" id="GO:0043386">
    <property type="term" value="P:mycotoxin biosynthetic process"/>
    <property type="evidence" value="ECO:0007669"/>
    <property type="project" value="UniProtKB-ARBA"/>
</dbReference>
<gene>
    <name evidence="10" type="ORF">N7492_004702</name>
</gene>
<evidence type="ECO:0000256" key="8">
    <source>
        <dbReference type="PIRSR" id="PIRSR602401-1"/>
    </source>
</evidence>
<dbReference type="SUPFAM" id="SSF48264">
    <property type="entry name" value="Cytochrome P450"/>
    <property type="match status" value="1"/>
</dbReference>
<dbReference type="PANTHER" id="PTHR46300:SF1">
    <property type="entry name" value="P450, PUTATIVE (EUROFUNG)-RELATED"/>
    <property type="match status" value="1"/>
</dbReference>
<keyword evidence="5 9" id="KW-0560">Oxidoreductase</keyword>
<sequence>MACLLYPDAVLQAQNELDEVVGSNRPPEFSDFPQLPYITAFVNETLRWRPITPAGVPHASSAEDTFMGYRIPEGATIVATYWPLDLDEETFHDPFEFRPERWIVGGDLPFSPFGFGRRACPAQNLARNSLNIVIARILWAFQIGSVCENGHKAKVDP</sequence>
<evidence type="ECO:0000256" key="7">
    <source>
        <dbReference type="ARBA" id="ARBA00023033"/>
    </source>
</evidence>
<protein>
    <recommendedName>
        <fullName evidence="12">Cytochrome P450</fullName>
    </recommendedName>
</protein>
<dbReference type="PRINTS" id="PR00463">
    <property type="entry name" value="EP450I"/>
</dbReference>
<keyword evidence="6 8" id="KW-0408">Iron</keyword>
<proteinExistence type="inferred from homology"/>
<keyword evidence="3 8" id="KW-0349">Heme</keyword>
<organism evidence="10 11">
    <name type="scientific">Penicillium capsulatum</name>
    <dbReference type="NCBI Taxonomy" id="69766"/>
    <lineage>
        <taxon>Eukaryota</taxon>
        <taxon>Fungi</taxon>
        <taxon>Dikarya</taxon>
        <taxon>Ascomycota</taxon>
        <taxon>Pezizomycotina</taxon>
        <taxon>Eurotiomycetes</taxon>
        <taxon>Eurotiomycetidae</taxon>
        <taxon>Eurotiales</taxon>
        <taxon>Aspergillaceae</taxon>
        <taxon>Penicillium</taxon>
    </lineage>
</organism>
<dbReference type="AlphaFoldDB" id="A0A9W9I851"/>
<evidence type="ECO:0000256" key="1">
    <source>
        <dbReference type="ARBA" id="ARBA00001971"/>
    </source>
</evidence>
<evidence type="ECO:0000256" key="3">
    <source>
        <dbReference type="ARBA" id="ARBA00022617"/>
    </source>
</evidence>
<dbReference type="GO" id="GO:0016705">
    <property type="term" value="F:oxidoreductase activity, acting on paired donors, with incorporation or reduction of molecular oxygen"/>
    <property type="evidence" value="ECO:0007669"/>
    <property type="project" value="InterPro"/>
</dbReference>
<accession>A0A9W9I851</accession>
<dbReference type="InterPro" id="IPR017972">
    <property type="entry name" value="Cyt_P450_CS"/>
</dbReference>
<evidence type="ECO:0008006" key="12">
    <source>
        <dbReference type="Google" id="ProtNLM"/>
    </source>
</evidence>
<dbReference type="PANTHER" id="PTHR46300">
    <property type="entry name" value="P450, PUTATIVE (EUROFUNG)-RELATED-RELATED"/>
    <property type="match status" value="1"/>
</dbReference>
<evidence type="ECO:0000256" key="2">
    <source>
        <dbReference type="ARBA" id="ARBA00010617"/>
    </source>
</evidence>
<evidence type="ECO:0000313" key="11">
    <source>
        <dbReference type="Proteomes" id="UP001146351"/>
    </source>
</evidence>
<dbReference type="PROSITE" id="PS00086">
    <property type="entry name" value="CYTOCHROME_P450"/>
    <property type="match status" value="1"/>
</dbReference>
<dbReference type="GO" id="GO:0020037">
    <property type="term" value="F:heme binding"/>
    <property type="evidence" value="ECO:0007669"/>
    <property type="project" value="InterPro"/>
</dbReference>
<dbReference type="InterPro" id="IPR002401">
    <property type="entry name" value="Cyt_P450_E_grp-I"/>
</dbReference>
<evidence type="ECO:0000256" key="5">
    <source>
        <dbReference type="ARBA" id="ARBA00023002"/>
    </source>
</evidence>
<dbReference type="Pfam" id="PF00067">
    <property type="entry name" value="p450"/>
    <property type="match status" value="1"/>
</dbReference>
<dbReference type="OrthoDB" id="1470350at2759"/>
<evidence type="ECO:0000256" key="6">
    <source>
        <dbReference type="ARBA" id="ARBA00023004"/>
    </source>
</evidence>
<dbReference type="InterPro" id="IPR036396">
    <property type="entry name" value="Cyt_P450_sf"/>
</dbReference>
<keyword evidence="7 9" id="KW-0503">Monooxygenase</keyword>
<dbReference type="EMBL" id="JAPQKO010000003">
    <property type="protein sequence ID" value="KAJ5172109.1"/>
    <property type="molecule type" value="Genomic_DNA"/>
</dbReference>
<comment type="similarity">
    <text evidence="2 9">Belongs to the cytochrome P450 family.</text>
</comment>
<reference evidence="10" key="2">
    <citation type="journal article" date="2023" name="IMA Fungus">
        <title>Comparative genomic study of the Penicillium genus elucidates a diverse pangenome and 15 lateral gene transfer events.</title>
        <authorList>
            <person name="Petersen C."/>
            <person name="Sorensen T."/>
            <person name="Nielsen M.R."/>
            <person name="Sondergaard T.E."/>
            <person name="Sorensen J.L."/>
            <person name="Fitzpatrick D.A."/>
            <person name="Frisvad J.C."/>
            <person name="Nielsen K.L."/>
        </authorList>
    </citation>
    <scope>NUCLEOTIDE SEQUENCE</scope>
    <source>
        <strain evidence="10">IBT 21917</strain>
    </source>
</reference>
<dbReference type="InterPro" id="IPR001128">
    <property type="entry name" value="Cyt_P450"/>
</dbReference>
<reference evidence="10" key="1">
    <citation type="submission" date="2022-11" db="EMBL/GenBank/DDBJ databases">
        <authorList>
            <person name="Petersen C."/>
        </authorList>
    </citation>
    <scope>NUCLEOTIDE SEQUENCE</scope>
    <source>
        <strain evidence="10">IBT 21917</strain>
    </source>
</reference>
<evidence type="ECO:0000256" key="9">
    <source>
        <dbReference type="RuleBase" id="RU000461"/>
    </source>
</evidence>
<dbReference type="PRINTS" id="PR00385">
    <property type="entry name" value="P450"/>
</dbReference>
<comment type="cofactor">
    <cofactor evidence="1 8">
        <name>heme</name>
        <dbReference type="ChEBI" id="CHEBI:30413"/>
    </cofactor>
</comment>
<comment type="caution">
    <text evidence="10">The sequence shown here is derived from an EMBL/GenBank/DDBJ whole genome shotgun (WGS) entry which is preliminary data.</text>
</comment>
<dbReference type="GO" id="GO:0004497">
    <property type="term" value="F:monooxygenase activity"/>
    <property type="evidence" value="ECO:0007669"/>
    <property type="project" value="UniProtKB-KW"/>
</dbReference>
<keyword evidence="4 8" id="KW-0479">Metal-binding</keyword>
<name>A0A9W9I851_9EURO</name>
<keyword evidence="11" id="KW-1185">Reference proteome</keyword>